<evidence type="ECO:0000313" key="6">
    <source>
        <dbReference type="EMBL" id="NNU60864.1"/>
    </source>
</evidence>
<dbReference type="PANTHER" id="PTHR30006:SF3">
    <property type="entry name" value="THIAMINE-BINDING PERIPLASMIC PROTEIN"/>
    <property type="match status" value="1"/>
</dbReference>
<name>A0A849KTT6_9HYPH</name>
<dbReference type="GO" id="GO:0015888">
    <property type="term" value="P:thiamine transport"/>
    <property type="evidence" value="ECO:0007669"/>
    <property type="project" value="TreeGrafter"/>
</dbReference>
<dbReference type="AlphaFoldDB" id="A0A849KTT6"/>
<dbReference type="Pfam" id="PF13416">
    <property type="entry name" value="SBP_bac_8"/>
    <property type="match status" value="1"/>
</dbReference>
<evidence type="ECO:0000256" key="1">
    <source>
        <dbReference type="ARBA" id="ARBA00004418"/>
    </source>
</evidence>
<sequence length="358" mass="39626">MTRHKVAEFARRSMAVATITLATSGYAGATSASEVVIASTGGAYDRALKEAWFDPFTAQTGIRVKIVSATNSEMRAKASAMVKAGNVSWDLYLDGEIQSESEAHRLVTEDLSEFCKAFAKRPDLAANACAPGGALLQSTATLLVYRKEKENRREPRTWADMWNTAEFPGGRAFPNFDDPWRVLAAALLADGVTRDELFPLDIDRAFKKLDEIRPAVSLWWKSGDQSVQGFRNNEYALGQIWLTRARALQTEGLPIGWSYEASFLVGDRIALVRGAPNRENALKLIAFWLDNPAAQAKACDVLACTPPSTEAIAMMSEETKRFMPTATQVRDTVVVPDAKWINENARKLLQSWNMWVRG</sequence>
<dbReference type="GO" id="GO:0030976">
    <property type="term" value="F:thiamine pyrophosphate binding"/>
    <property type="evidence" value="ECO:0007669"/>
    <property type="project" value="TreeGrafter"/>
</dbReference>
<comment type="caution">
    <text evidence="6">The sequence shown here is derived from an EMBL/GenBank/DDBJ whole genome shotgun (WGS) entry which is preliminary data.</text>
</comment>
<dbReference type="CDD" id="cd13589">
    <property type="entry name" value="PBP2_polyamine_RpCGA009"/>
    <property type="match status" value="1"/>
</dbReference>
<protein>
    <submittedName>
        <fullName evidence="6">ABC transporter substrate-binding protein</fullName>
    </submittedName>
</protein>
<proteinExistence type="inferred from homology"/>
<evidence type="ECO:0000256" key="2">
    <source>
        <dbReference type="ARBA" id="ARBA00008520"/>
    </source>
</evidence>
<gene>
    <name evidence="6" type="ORF">HKX02_11410</name>
</gene>
<comment type="similarity">
    <text evidence="2">Belongs to the bacterial solute-binding protein 1 family.</text>
</comment>
<keyword evidence="4" id="KW-0732">Signal</keyword>
<dbReference type="GO" id="GO:0030288">
    <property type="term" value="C:outer membrane-bounded periplasmic space"/>
    <property type="evidence" value="ECO:0007669"/>
    <property type="project" value="TreeGrafter"/>
</dbReference>
<dbReference type="Proteomes" id="UP000574931">
    <property type="component" value="Unassembled WGS sequence"/>
</dbReference>
<evidence type="ECO:0000256" key="5">
    <source>
        <dbReference type="ARBA" id="ARBA00022764"/>
    </source>
</evidence>
<dbReference type="EMBL" id="JABFCY010000006">
    <property type="protein sequence ID" value="NNU60864.1"/>
    <property type="molecule type" value="Genomic_DNA"/>
</dbReference>
<keyword evidence="7" id="KW-1185">Reference proteome</keyword>
<dbReference type="GO" id="GO:0030975">
    <property type="term" value="F:thiamine binding"/>
    <property type="evidence" value="ECO:0007669"/>
    <property type="project" value="TreeGrafter"/>
</dbReference>
<dbReference type="SUPFAM" id="SSF53850">
    <property type="entry name" value="Periplasmic binding protein-like II"/>
    <property type="match status" value="1"/>
</dbReference>
<evidence type="ECO:0000313" key="7">
    <source>
        <dbReference type="Proteomes" id="UP000574931"/>
    </source>
</evidence>
<reference evidence="6 7" key="1">
    <citation type="submission" date="2020-05" db="EMBL/GenBank/DDBJ databases">
        <title>Draft Genome Sequence of Ochrobactrum soli Isolated from Stable Fly Gut.</title>
        <authorList>
            <person name="Pileggi M.T."/>
            <person name="Vazhakkala L.J."/>
            <person name="Wong C.N."/>
        </authorList>
    </citation>
    <scope>NUCLEOTIDE SEQUENCE [LARGE SCALE GENOMIC DNA]</scope>
    <source>
        <strain evidence="6 7">MTP-C0764</strain>
    </source>
</reference>
<keyword evidence="5" id="KW-0574">Periplasm</keyword>
<evidence type="ECO:0000256" key="4">
    <source>
        <dbReference type="ARBA" id="ARBA00022729"/>
    </source>
</evidence>
<evidence type="ECO:0000256" key="3">
    <source>
        <dbReference type="ARBA" id="ARBA00022448"/>
    </source>
</evidence>
<dbReference type="Gene3D" id="3.40.190.10">
    <property type="entry name" value="Periplasmic binding protein-like II"/>
    <property type="match status" value="2"/>
</dbReference>
<keyword evidence="3" id="KW-0813">Transport</keyword>
<accession>A0A849KTT6</accession>
<dbReference type="InterPro" id="IPR006059">
    <property type="entry name" value="SBP"/>
</dbReference>
<organism evidence="6 7">
    <name type="scientific">Ochrobactrum soli</name>
    <dbReference type="NCBI Taxonomy" id="2448455"/>
    <lineage>
        <taxon>Bacteria</taxon>
        <taxon>Pseudomonadati</taxon>
        <taxon>Pseudomonadota</taxon>
        <taxon>Alphaproteobacteria</taxon>
        <taxon>Hyphomicrobiales</taxon>
        <taxon>Brucellaceae</taxon>
        <taxon>Brucella/Ochrobactrum group</taxon>
        <taxon>Ochrobactrum</taxon>
    </lineage>
</organism>
<comment type="subcellular location">
    <subcellularLocation>
        <location evidence="1">Periplasm</location>
    </subcellularLocation>
</comment>
<dbReference type="PANTHER" id="PTHR30006">
    <property type="entry name" value="THIAMINE-BINDING PERIPLASMIC PROTEIN-RELATED"/>
    <property type="match status" value="1"/>
</dbReference>